<dbReference type="AlphaFoldDB" id="A0AA42BC31"/>
<organism evidence="1 2">
    <name type="scientific">Thermalbibacter longus</name>
    <dbReference type="NCBI Taxonomy" id="2951981"/>
    <lineage>
        <taxon>Bacteria</taxon>
        <taxon>Pseudomonadati</taxon>
        <taxon>Thermomicrobiota</taxon>
        <taxon>Thermomicrobia</taxon>
        <taxon>Thermomicrobiales</taxon>
        <taxon>Thermomicrobiaceae</taxon>
        <taxon>Thermalbibacter</taxon>
    </lineage>
</organism>
<name>A0AA42BC31_9BACT</name>
<dbReference type="Proteomes" id="UP001165306">
    <property type="component" value="Unassembled WGS sequence"/>
</dbReference>
<reference evidence="1" key="1">
    <citation type="submission" date="2022-06" db="EMBL/GenBank/DDBJ databases">
        <title>CFH 74404 Thermomicrobiaceae sp.</title>
        <authorList>
            <person name="Ming H."/>
            <person name="Li W.-J."/>
            <person name="Zhao Z."/>
        </authorList>
    </citation>
    <scope>NUCLEOTIDE SEQUENCE</scope>
    <source>
        <strain evidence="1">CFH 74404</strain>
    </source>
</reference>
<protein>
    <submittedName>
        <fullName evidence="1">(2Fe-2S) ferredoxin domain-containing protein</fullName>
    </submittedName>
</protein>
<comment type="caution">
    <text evidence="1">The sequence shown here is derived from an EMBL/GenBank/DDBJ whole genome shotgun (WGS) entry which is preliminary data.</text>
</comment>
<dbReference type="EMBL" id="JAMSLR010000015">
    <property type="protein sequence ID" value="MCM8750464.1"/>
    <property type="molecule type" value="Genomic_DNA"/>
</dbReference>
<evidence type="ECO:0000313" key="1">
    <source>
        <dbReference type="EMBL" id="MCM8750464.1"/>
    </source>
</evidence>
<accession>A0AA42BC31</accession>
<proteinExistence type="predicted"/>
<evidence type="ECO:0000313" key="2">
    <source>
        <dbReference type="Proteomes" id="UP001165306"/>
    </source>
</evidence>
<dbReference type="SUPFAM" id="SSF52833">
    <property type="entry name" value="Thioredoxin-like"/>
    <property type="match status" value="1"/>
</dbReference>
<dbReference type="InterPro" id="IPR036249">
    <property type="entry name" value="Thioredoxin-like_sf"/>
</dbReference>
<sequence length="176" mass="19507">MYFCRKHVLICTASHCTQKGAQQVAGRLRIELKRRGLDAEVMANTCDSIDLCDIGPNIVVYPDGLIYRNVQVKDIPDIIESLRAGGRPVERLLLFAESEDEVRRRQLFAEAAAREPVPADEFLALARAHGFDEAWCAEQARRGFIARKPQGEGQAVWVTSKARRRYGLPGGGAEGA</sequence>
<gene>
    <name evidence="1" type="ORF">NET02_15040</name>
</gene>
<dbReference type="RefSeq" id="WP_284058251.1">
    <property type="nucleotide sequence ID" value="NZ_JAMSLR010000015.1"/>
</dbReference>
<dbReference type="Gene3D" id="3.40.30.10">
    <property type="entry name" value="Glutaredoxin"/>
    <property type="match status" value="1"/>
</dbReference>
<dbReference type="CDD" id="cd02980">
    <property type="entry name" value="TRX_Fd_family"/>
    <property type="match status" value="1"/>
</dbReference>
<keyword evidence="2" id="KW-1185">Reference proteome</keyword>